<dbReference type="EMBL" id="PJQM01000146">
    <property type="protein sequence ID" value="RCI06476.1"/>
    <property type="molecule type" value="Genomic_DNA"/>
</dbReference>
<feature type="transmembrane region" description="Helical" evidence="1">
    <location>
        <begin position="152"/>
        <end position="177"/>
    </location>
</feature>
<keyword evidence="4" id="KW-1185">Reference proteome</keyword>
<dbReference type="PANTHER" id="PTHR38409">
    <property type="entry name" value="MDM10-COMPLEMENTING PROTEIN 1"/>
    <property type="match status" value="1"/>
</dbReference>
<evidence type="ECO:0000313" key="4">
    <source>
        <dbReference type="Proteomes" id="UP000253551"/>
    </source>
</evidence>
<evidence type="ECO:0000256" key="1">
    <source>
        <dbReference type="SAM" id="Phobius"/>
    </source>
</evidence>
<dbReference type="InterPro" id="IPR012472">
    <property type="entry name" value="MCP1_TM"/>
</dbReference>
<dbReference type="Proteomes" id="UP000253551">
    <property type="component" value="Unassembled WGS sequence"/>
</dbReference>
<proteinExistence type="predicted"/>
<feature type="domain" description="Mitochondrial adapter protein MCP1 transmembrane" evidence="2">
    <location>
        <begin position="115"/>
        <end position="223"/>
    </location>
</feature>
<keyword evidence="1" id="KW-0472">Membrane</keyword>
<gene>
    <name evidence="3" type="ORF">CU098_013531</name>
</gene>
<protein>
    <recommendedName>
        <fullName evidence="2">Mitochondrial adapter protein MCP1 transmembrane domain-containing protein</fullName>
    </recommendedName>
</protein>
<dbReference type="OrthoDB" id="10259513at2759"/>
<dbReference type="PANTHER" id="PTHR38409:SF1">
    <property type="entry name" value="MITOCHONDRIAL ADAPTER PROTEIN MCP1"/>
    <property type="match status" value="1"/>
</dbReference>
<dbReference type="InterPro" id="IPR039960">
    <property type="entry name" value="MCP1"/>
</dbReference>
<comment type="caution">
    <text evidence="3">The sequence shown here is derived from an EMBL/GenBank/DDBJ whole genome shotgun (WGS) entry which is preliminary data.</text>
</comment>
<keyword evidence="1" id="KW-0812">Transmembrane</keyword>
<evidence type="ECO:0000259" key="2">
    <source>
        <dbReference type="Pfam" id="PF07950"/>
    </source>
</evidence>
<feature type="transmembrane region" description="Helical" evidence="1">
    <location>
        <begin position="198"/>
        <end position="221"/>
    </location>
</feature>
<sequence>MSTLGTAPRPFLKTTQAYRILTKVQNVSALAFSTFTAIHGTQILAANLGGASLANHLILLGRPFYQDEHLEGVLVTGAATVHVLAGLGKWGIRTYWDPSRVETHRLRYAGYALIPLVGLHYYLVRMLPIAYYGDSSFIDFGYVAWGLQNKPALTYGLHTALILTSCYHLVGGLKTIFRTKQKKVTRVPMHGHNIDQTPHSISSIITTTLSLALISGMIIIARDTTKIPLRLDFANMYFY</sequence>
<dbReference type="STRING" id="4846.A0A367KWA8"/>
<dbReference type="AlphaFoldDB" id="A0A367KWA8"/>
<name>A0A367KWA8_RHIST</name>
<keyword evidence="1" id="KW-1133">Transmembrane helix</keyword>
<organism evidence="3 4">
    <name type="scientific">Rhizopus stolonifer</name>
    <name type="common">Rhizopus nigricans</name>
    <dbReference type="NCBI Taxonomy" id="4846"/>
    <lineage>
        <taxon>Eukaryota</taxon>
        <taxon>Fungi</taxon>
        <taxon>Fungi incertae sedis</taxon>
        <taxon>Mucoromycota</taxon>
        <taxon>Mucoromycotina</taxon>
        <taxon>Mucoromycetes</taxon>
        <taxon>Mucorales</taxon>
        <taxon>Mucorineae</taxon>
        <taxon>Rhizopodaceae</taxon>
        <taxon>Rhizopus</taxon>
    </lineage>
</organism>
<accession>A0A367KWA8</accession>
<dbReference type="Pfam" id="PF07950">
    <property type="entry name" value="MCP1_TM"/>
    <property type="match status" value="1"/>
</dbReference>
<reference evidence="3 4" key="1">
    <citation type="journal article" date="2018" name="G3 (Bethesda)">
        <title>Phylogenetic and Phylogenomic Definition of Rhizopus Species.</title>
        <authorList>
            <person name="Gryganskyi A.P."/>
            <person name="Golan J."/>
            <person name="Dolatabadi S."/>
            <person name="Mondo S."/>
            <person name="Robb S."/>
            <person name="Idnurm A."/>
            <person name="Muszewska A."/>
            <person name="Steczkiewicz K."/>
            <person name="Masonjones S."/>
            <person name="Liao H.L."/>
            <person name="Gajdeczka M.T."/>
            <person name="Anike F."/>
            <person name="Vuek A."/>
            <person name="Anishchenko I.M."/>
            <person name="Voigt K."/>
            <person name="de Hoog G.S."/>
            <person name="Smith M.E."/>
            <person name="Heitman J."/>
            <person name="Vilgalys R."/>
            <person name="Stajich J.E."/>
        </authorList>
    </citation>
    <scope>NUCLEOTIDE SEQUENCE [LARGE SCALE GENOMIC DNA]</scope>
    <source>
        <strain evidence="3 4">LSU 92-RS-03</strain>
    </source>
</reference>
<dbReference type="GO" id="GO:0055088">
    <property type="term" value="P:lipid homeostasis"/>
    <property type="evidence" value="ECO:0007669"/>
    <property type="project" value="InterPro"/>
</dbReference>
<feature type="transmembrane region" description="Helical" evidence="1">
    <location>
        <begin position="108"/>
        <end position="132"/>
    </location>
</feature>
<evidence type="ECO:0000313" key="3">
    <source>
        <dbReference type="EMBL" id="RCI06476.1"/>
    </source>
</evidence>